<dbReference type="RefSeq" id="XP_014670356.1">
    <property type="nucleotide sequence ID" value="XM_014814870.1"/>
</dbReference>
<keyword evidence="11" id="KW-1185">Reference proteome</keyword>
<keyword evidence="6 8" id="KW-0472">Membrane</keyword>
<reference evidence="12" key="1">
    <citation type="submission" date="2025-08" db="UniProtKB">
        <authorList>
            <consortium name="RefSeq"/>
        </authorList>
    </citation>
    <scope>IDENTIFICATION</scope>
</reference>
<evidence type="ECO:0000256" key="2">
    <source>
        <dbReference type="ARBA" id="ARBA00006496"/>
    </source>
</evidence>
<accession>A0ABM1EDT5</accession>
<evidence type="ECO:0000256" key="4">
    <source>
        <dbReference type="ARBA" id="ARBA00022729"/>
    </source>
</evidence>
<sequence>MNEKNMMKLFWCIIFIMVIPSISTASTVTDVSQDVYGRGINGLIAAFGDFNADKLTDVFLIKDSGKTVEILLADKVAPLLVSSSLVIKAEENALFTSVVPGDFDGDSKMDVLVTLVPEHHQTKNPPVNVSIYWGNLISIDGNPMKLEDQLRDQPLVMDYDADMIPDLYGEKSTGGRFHWIYRTRSKFVAEHIKNSTLHTHPLTFPHSCAFVDLNSDFTADLFVTTMDGDKYIFEVWYNMNGVLSFQYNYSFDASVHYDHVGQSSFADIDGDGNLEHILPVCGLAFCKDSAIYVFSFANLSWTPLVSEFNKGKEAWGFARPTERSTGGMTLRFGDFNLDGYPDAVTILQSEIDGELVQRAVLLLNVECSSSVSKCQPVGRTLEVQWDMNPLISIDRPVLVAFYDIYEDGVLDILVANHQSSEDKPAQLHALLNVLTEDACFLKVIVLSGMCRDCLPGYKVPYGVNQAGPVIKYDTRRPDGSLQTSRATQLSQSAHFALQLPYTVFGLGQTPNFVDTIRVGIPHPQGEDVRQHEWTTIIPNSQVIIIPHPNSNAEYWVIKLFVTPSELVLITGALLLGICGFIAGIIGVLHWREKVADRKERLQEAHRFHFDAM</sequence>
<dbReference type="InterPro" id="IPR024881">
    <property type="entry name" value="Tip"/>
</dbReference>
<keyword evidence="5 8" id="KW-1133">Transmembrane helix</keyword>
<gene>
    <name evidence="12" type="primary">LOC106811300</name>
</gene>
<evidence type="ECO:0000256" key="8">
    <source>
        <dbReference type="SAM" id="Phobius"/>
    </source>
</evidence>
<feature type="domain" description="T-cell immunomodulatory protein TIP C2" evidence="10">
    <location>
        <begin position="460"/>
        <end position="560"/>
    </location>
</feature>
<comment type="similarity">
    <text evidence="2">Belongs to the TIP family.</text>
</comment>
<evidence type="ECO:0000256" key="5">
    <source>
        <dbReference type="ARBA" id="ARBA00022989"/>
    </source>
</evidence>
<evidence type="ECO:0000256" key="6">
    <source>
        <dbReference type="ARBA" id="ARBA00023136"/>
    </source>
</evidence>
<evidence type="ECO:0000259" key="10">
    <source>
        <dbReference type="Pfam" id="PF23122"/>
    </source>
</evidence>
<dbReference type="Pfam" id="PF23122">
    <property type="entry name" value="C2_ITFG1"/>
    <property type="match status" value="1"/>
</dbReference>
<keyword evidence="4 9" id="KW-0732">Signal</keyword>
<organism evidence="11 12">
    <name type="scientific">Priapulus caudatus</name>
    <name type="common">Priapulid worm</name>
    <dbReference type="NCBI Taxonomy" id="37621"/>
    <lineage>
        <taxon>Eukaryota</taxon>
        <taxon>Metazoa</taxon>
        <taxon>Ecdysozoa</taxon>
        <taxon>Scalidophora</taxon>
        <taxon>Priapulida</taxon>
        <taxon>Priapulimorpha</taxon>
        <taxon>Priapulimorphida</taxon>
        <taxon>Priapulidae</taxon>
        <taxon>Priapulus</taxon>
    </lineage>
</organism>
<dbReference type="PANTHER" id="PTHR13412">
    <property type="entry name" value="T-CELL IMMUNOMODULATORY PROTEIN HOMOLOG"/>
    <property type="match status" value="1"/>
</dbReference>
<proteinExistence type="inferred from homology"/>
<dbReference type="Gene3D" id="2.130.10.130">
    <property type="entry name" value="Integrin alpha, N-terminal"/>
    <property type="match status" value="1"/>
</dbReference>
<dbReference type="SUPFAM" id="SSF69318">
    <property type="entry name" value="Integrin alpha N-terminal domain"/>
    <property type="match status" value="1"/>
</dbReference>
<dbReference type="InterPro" id="IPR013517">
    <property type="entry name" value="FG-GAP"/>
</dbReference>
<dbReference type="PANTHER" id="PTHR13412:SF0">
    <property type="entry name" value="T-CELL IMMUNOMODULATORY PROTEIN"/>
    <property type="match status" value="1"/>
</dbReference>
<feature type="signal peptide" evidence="9">
    <location>
        <begin position="1"/>
        <end position="24"/>
    </location>
</feature>
<dbReference type="Proteomes" id="UP000695022">
    <property type="component" value="Unplaced"/>
</dbReference>
<evidence type="ECO:0000313" key="12">
    <source>
        <dbReference type="RefSeq" id="XP_014670356.1"/>
    </source>
</evidence>
<dbReference type="InterPro" id="IPR028994">
    <property type="entry name" value="Integrin_alpha_N"/>
</dbReference>
<dbReference type="InterPro" id="IPR057089">
    <property type="entry name" value="C2_TIP"/>
</dbReference>
<dbReference type="GeneID" id="106811300"/>
<evidence type="ECO:0000256" key="9">
    <source>
        <dbReference type="SAM" id="SignalP"/>
    </source>
</evidence>
<keyword evidence="3 8" id="KW-0812">Transmembrane</keyword>
<evidence type="ECO:0000256" key="3">
    <source>
        <dbReference type="ARBA" id="ARBA00022692"/>
    </source>
</evidence>
<keyword evidence="7" id="KW-0325">Glycoprotein</keyword>
<evidence type="ECO:0000256" key="1">
    <source>
        <dbReference type="ARBA" id="ARBA00004479"/>
    </source>
</evidence>
<protein>
    <submittedName>
        <fullName evidence="12">T-cell immunomodulatory protein-like</fullName>
    </submittedName>
</protein>
<evidence type="ECO:0000256" key="7">
    <source>
        <dbReference type="ARBA" id="ARBA00023180"/>
    </source>
</evidence>
<name>A0ABM1EDT5_PRICU</name>
<feature type="chain" id="PRO_5045821417" evidence="9">
    <location>
        <begin position="25"/>
        <end position="612"/>
    </location>
</feature>
<feature type="transmembrane region" description="Helical" evidence="8">
    <location>
        <begin position="566"/>
        <end position="590"/>
    </location>
</feature>
<evidence type="ECO:0000313" key="11">
    <source>
        <dbReference type="Proteomes" id="UP000695022"/>
    </source>
</evidence>
<comment type="subcellular location">
    <subcellularLocation>
        <location evidence="1">Membrane</location>
        <topology evidence="1">Single-pass type I membrane protein</topology>
    </subcellularLocation>
</comment>
<dbReference type="Pfam" id="PF13517">
    <property type="entry name" value="FG-GAP_3"/>
    <property type="match status" value="1"/>
</dbReference>